<keyword evidence="2" id="KW-1185">Reference proteome</keyword>
<protein>
    <submittedName>
        <fullName evidence="1">Uncharacterized protein</fullName>
    </submittedName>
</protein>
<organism evidence="1 2">
    <name type="scientific">Nyssa sinensis</name>
    <dbReference type="NCBI Taxonomy" id="561372"/>
    <lineage>
        <taxon>Eukaryota</taxon>
        <taxon>Viridiplantae</taxon>
        <taxon>Streptophyta</taxon>
        <taxon>Embryophyta</taxon>
        <taxon>Tracheophyta</taxon>
        <taxon>Spermatophyta</taxon>
        <taxon>Magnoliopsida</taxon>
        <taxon>eudicotyledons</taxon>
        <taxon>Gunneridae</taxon>
        <taxon>Pentapetalae</taxon>
        <taxon>asterids</taxon>
        <taxon>Cornales</taxon>
        <taxon>Nyssaceae</taxon>
        <taxon>Nyssa</taxon>
    </lineage>
</organism>
<dbReference type="AlphaFoldDB" id="A0A5J4ZAQ3"/>
<evidence type="ECO:0000313" key="1">
    <source>
        <dbReference type="EMBL" id="KAA8514766.1"/>
    </source>
</evidence>
<sequence length="131" mass="14991">MILGSKLCVPRFHSVAQLEENQRRRRHLLEEASNRKHSYEEIPESNPQWGWMEMALIFQHNGDAGNIPPTGVSNSLINGSSAQWTVTLARFPRATTYDVGKHDCQLSHVARLGFHRYDSRDTSRLLHLKAN</sequence>
<dbReference type="EMBL" id="CM018052">
    <property type="protein sequence ID" value="KAA8514766.1"/>
    <property type="molecule type" value="Genomic_DNA"/>
</dbReference>
<accession>A0A5J4ZAQ3</accession>
<name>A0A5J4ZAQ3_9ASTE</name>
<gene>
    <name evidence="1" type="ORF">F0562_017945</name>
</gene>
<evidence type="ECO:0000313" key="2">
    <source>
        <dbReference type="Proteomes" id="UP000325577"/>
    </source>
</evidence>
<dbReference type="Proteomes" id="UP000325577">
    <property type="component" value="Linkage Group LG9"/>
</dbReference>
<proteinExistence type="predicted"/>
<reference evidence="1 2" key="1">
    <citation type="submission" date="2019-09" db="EMBL/GenBank/DDBJ databases">
        <title>A chromosome-level genome assembly of the Chinese tupelo Nyssa sinensis.</title>
        <authorList>
            <person name="Yang X."/>
            <person name="Kang M."/>
            <person name="Yang Y."/>
            <person name="Xiong H."/>
            <person name="Wang M."/>
            <person name="Zhang Z."/>
            <person name="Wang Z."/>
            <person name="Wu H."/>
            <person name="Ma T."/>
            <person name="Liu J."/>
            <person name="Xi Z."/>
        </authorList>
    </citation>
    <scope>NUCLEOTIDE SEQUENCE [LARGE SCALE GENOMIC DNA]</scope>
    <source>
        <strain evidence="1">J267</strain>
        <tissue evidence="1">Leaf</tissue>
    </source>
</reference>